<dbReference type="PaxDb" id="29760-VIT_12s0034g01590.t01"/>
<dbReference type="Proteomes" id="UP000009183">
    <property type="component" value="Chromosome 12"/>
</dbReference>
<gene>
    <name evidence="1" type="ordered locus">VIT_12s0034g01590</name>
</gene>
<reference evidence="2" key="1">
    <citation type="journal article" date="2007" name="Nature">
        <title>The grapevine genome sequence suggests ancestral hexaploidization in major angiosperm phyla.</title>
        <authorList>
            <consortium name="The French-Italian Public Consortium for Grapevine Genome Characterization."/>
            <person name="Jaillon O."/>
            <person name="Aury J.-M."/>
            <person name="Noel B."/>
            <person name="Policriti A."/>
            <person name="Clepet C."/>
            <person name="Casagrande A."/>
            <person name="Choisne N."/>
            <person name="Aubourg S."/>
            <person name="Vitulo N."/>
            <person name="Jubin C."/>
            <person name="Vezzi A."/>
            <person name="Legeai F."/>
            <person name="Hugueney P."/>
            <person name="Dasilva C."/>
            <person name="Horner D."/>
            <person name="Mica E."/>
            <person name="Jublot D."/>
            <person name="Poulain J."/>
            <person name="Bruyere C."/>
            <person name="Billault A."/>
            <person name="Segurens B."/>
            <person name="Gouyvenoux M."/>
            <person name="Ugarte E."/>
            <person name="Cattonaro F."/>
            <person name="Anthouard V."/>
            <person name="Vico V."/>
            <person name="Del Fabbro C."/>
            <person name="Alaux M."/>
            <person name="Di Gaspero G."/>
            <person name="Dumas V."/>
            <person name="Felice N."/>
            <person name="Paillard S."/>
            <person name="Juman I."/>
            <person name="Moroldo M."/>
            <person name="Scalabrin S."/>
            <person name="Canaguier A."/>
            <person name="Le Clainche I."/>
            <person name="Malacrida G."/>
            <person name="Durand E."/>
            <person name="Pesole G."/>
            <person name="Laucou V."/>
            <person name="Chatelet P."/>
            <person name="Merdinoglu D."/>
            <person name="Delledonne M."/>
            <person name="Pezzotti M."/>
            <person name="Lecharny A."/>
            <person name="Scarpelli C."/>
            <person name="Artiguenave F."/>
            <person name="Pe M.E."/>
            <person name="Valle G."/>
            <person name="Morgante M."/>
            <person name="Caboche M."/>
            <person name="Adam-Blondon A.-F."/>
            <person name="Weissenbach J."/>
            <person name="Quetier F."/>
            <person name="Wincker P."/>
        </authorList>
    </citation>
    <scope>NUCLEOTIDE SEQUENCE [LARGE SCALE GENOMIC DNA]</scope>
    <source>
        <strain evidence="2">cv. Pinot noir / PN40024</strain>
    </source>
</reference>
<protein>
    <submittedName>
        <fullName evidence="1">Uncharacterized protein</fullName>
    </submittedName>
</protein>
<evidence type="ECO:0000313" key="2">
    <source>
        <dbReference type="Proteomes" id="UP000009183"/>
    </source>
</evidence>
<proteinExistence type="predicted"/>
<accession>F6H922</accession>
<keyword evidence="2" id="KW-1185">Reference proteome</keyword>
<dbReference type="HOGENOM" id="CLU_3378026_0_0_1"/>
<evidence type="ECO:0000313" key="1">
    <source>
        <dbReference type="EMBL" id="CCB48699.1"/>
    </source>
</evidence>
<name>F6H922_VITVI</name>
<dbReference type="AlphaFoldDB" id="F6H922"/>
<dbReference type="InParanoid" id="F6H922"/>
<sequence>METLYSGQLQKVTLVVWKIQFLIEAHHYMSKLCS</sequence>
<dbReference type="EMBL" id="FN595497">
    <property type="protein sequence ID" value="CCB48699.1"/>
    <property type="molecule type" value="Genomic_DNA"/>
</dbReference>
<organism evidence="1 2">
    <name type="scientific">Vitis vinifera</name>
    <name type="common">Grape</name>
    <dbReference type="NCBI Taxonomy" id="29760"/>
    <lineage>
        <taxon>Eukaryota</taxon>
        <taxon>Viridiplantae</taxon>
        <taxon>Streptophyta</taxon>
        <taxon>Embryophyta</taxon>
        <taxon>Tracheophyta</taxon>
        <taxon>Spermatophyta</taxon>
        <taxon>Magnoliopsida</taxon>
        <taxon>eudicotyledons</taxon>
        <taxon>Gunneridae</taxon>
        <taxon>Pentapetalae</taxon>
        <taxon>rosids</taxon>
        <taxon>Vitales</taxon>
        <taxon>Vitaceae</taxon>
        <taxon>Viteae</taxon>
        <taxon>Vitis</taxon>
    </lineage>
</organism>